<dbReference type="InterPro" id="IPR017937">
    <property type="entry name" value="Thioredoxin_CS"/>
</dbReference>
<sequence length="145" mass="15896">MNEQFLVCPACQARNRVPGERLQQGPKCGKCKAALVPPTTLELDGPRLDRLLANESLPLIIDFWAPWCGPCKMMAPVFEAAASEHAGRLRLAKLNTELHSQAAARFGIRSIPTLIAFQDGKEIARQSGALSAGQLAQWLQRQLTH</sequence>
<keyword evidence="5" id="KW-1015">Disulfide bond</keyword>
<dbReference type="EMBL" id="SODO01000008">
    <property type="protein sequence ID" value="TDW58573.1"/>
    <property type="molecule type" value="Genomic_DNA"/>
</dbReference>
<dbReference type="PRINTS" id="PR00421">
    <property type="entry name" value="THIOREDOXIN"/>
</dbReference>
<evidence type="ECO:0000313" key="9">
    <source>
        <dbReference type="EMBL" id="OYD23283.1"/>
    </source>
</evidence>
<evidence type="ECO:0000256" key="4">
    <source>
        <dbReference type="ARBA" id="ARBA00022982"/>
    </source>
</evidence>
<feature type="domain" description="Thioredoxin" evidence="8">
    <location>
        <begin position="26"/>
        <end position="144"/>
    </location>
</feature>
<dbReference type="Proteomes" id="UP000295058">
    <property type="component" value="Unassembled WGS sequence"/>
</dbReference>
<comment type="caution">
    <text evidence="9">The sequence shown here is derived from an EMBL/GenBank/DDBJ whole genome shotgun (WGS) entry which is preliminary data.</text>
</comment>
<evidence type="ECO:0000256" key="5">
    <source>
        <dbReference type="ARBA" id="ARBA00023157"/>
    </source>
</evidence>
<proteinExistence type="inferred from homology"/>
<keyword evidence="2" id="KW-0813">Transport</keyword>
<dbReference type="PANTHER" id="PTHR45663">
    <property type="entry name" value="GEO12009P1"/>
    <property type="match status" value="1"/>
</dbReference>
<dbReference type="SUPFAM" id="SSF52833">
    <property type="entry name" value="Thioredoxin-like"/>
    <property type="match status" value="1"/>
</dbReference>
<evidence type="ECO:0000256" key="2">
    <source>
        <dbReference type="ARBA" id="ARBA00022448"/>
    </source>
</evidence>
<dbReference type="Gene3D" id="3.40.30.10">
    <property type="entry name" value="Glutaredoxin"/>
    <property type="match status" value="1"/>
</dbReference>
<reference evidence="10 12" key="2">
    <citation type="submission" date="2019-03" db="EMBL/GenBank/DDBJ databases">
        <title>Genomic Encyclopedia of Archaeal and Bacterial Type Strains, Phase II (KMG-II): from individual species to whole genera.</title>
        <authorList>
            <person name="Goeker M."/>
        </authorList>
    </citation>
    <scope>NUCLEOTIDE SEQUENCE [LARGE SCALE GENOMIC DNA]</scope>
    <source>
        <strain evidence="10 12">DSM 15594</strain>
    </source>
</reference>
<protein>
    <recommendedName>
        <fullName evidence="7">Thioredoxin</fullName>
    </recommendedName>
</protein>
<dbReference type="CDD" id="cd02947">
    <property type="entry name" value="TRX_family"/>
    <property type="match status" value="1"/>
</dbReference>
<keyword evidence="4" id="KW-0249">Electron transport</keyword>
<dbReference type="Proteomes" id="UP000243640">
    <property type="component" value="Unassembled WGS sequence"/>
</dbReference>
<evidence type="ECO:0000313" key="11">
    <source>
        <dbReference type="Proteomes" id="UP000243640"/>
    </source>
</evidence>
<dbReference type="Pfam" id="PF21352">
    <property type="entry name" value="Zn_ribbon_Thio2"/>
    <property type="match status" value="1"/>
</dbReference>
<organism evidence="9 11">
    <name type="scientific">Oceanimonas baumannii</name>
    <dbReference type="NCBI Taxonomy" id="129578"/>
    <lineage>
        <taxon>Bacteria</taxon>
        <taxon>Pseudomonadati</taxon>
        <taxon>Pseudomonadota</taxon>
        <taxon>Gammaproteobacteria</taxon>
        <taxon>Aeromonadales</taxon>
        <taxon>Aeromonadaceae</taxon>
        <taxon>Oceanimonas</taxon>
    </lineage>
</organism>
<reference evidence="9 11" key="1">
    <citation type="submission" date="2017-08" db="EMBL/GenBank/DDBJ databases">
        <title>Draft Genome Sequence of the Marine Bacterium Oceanimonas baumannii ATCC 700832.</title>
        <authorList>
            <person name="Mcclelland W.D."/>
            <person name="Brennan M.A."/>
            <person name="Trachtenberg A.M."/>
            <person name="Maclea K.S."/>
        </authorList>
    </citation>
    <scope>NUCLEOTIDE SEQUENCE [LARGE SCALE GENOMIC DNA]</scope>
    <source>
        <strain evidence="9 11">ATCC 700832</strain>
    </source>
</reference>
<evidence type="ECO:0000256" key="6">
    <source>
        <dbReference type="ARBA" id="ARBA00023284"/>
    </source>
</evidence>
<dbReference type="InterPro" id="IPR013766">
    <property type="entry name" value="Thioredoxin_domain"/>
</dbReference>
<dbReference type="NCBIfam" id="NF008229">
    <property type="entry name" value="PRK10996.1"/>
    <property type="match status" value="1"/>
</dbReference>
<dbReference type="GO" id="GO:0005737">
    <property type="term" value="C:cytoplasm"/>
    <property type="evidence" value="ECO:0007669"/>
    <property type="project" value="TreeGrafter"/>
</dbReference>
<evidence type="ECO:0000256" key="3">
    <source>
        <dbReference type="ARBA" id="ARBA00022723"/>
    </source>
</evidence>
<dbReference type="InterPro" id="IPR036249">
    <property type="entry name" value="Thioredoxin-like_sf"/>
</dbReference>
<dbReference type="PROSITE" id="PS00194">
    <property type="entry name" value="THIOREDOXIN_1"/>
    <property type="match status" value="1"/>
</dbReference>
<dbReference type="PROSITE" id="PS51352">
    <property type="entry name" value="THIOREDOXIN_2"/>
    <property type="match status" value="1"/>
</dbReference>
<dbReference type="AlphaFoldDB" id="A0A235CFG6"/>
<dbReference type="InterPro" id="IPR005746">
    <property type="entry name" value="Thioredoxin"/>
</dbReference>
<dbReference type="PANTHER" id="PTHR45663:SF11">
    <property type="entry name" value="GEO12009P1"/>
    <property type="match status" value="1"/>
</dbReference>
<keyword evidence="3" id="KW-0479">Metal-binding</keyword>
<dbReference type="FunFam" id="3.40.30.10:FF:000001">
    <property type="entry name" value="Thioredoxin"/>
    <property type="match status" value="1"/>
</dbReference>
<evidence type="ECO:0000313" key="12">
    <source>
        <dbReference type="Proteomes" id="UP000295058"/>
    </source>
</evidence>
<dbReference type="EMBL" id="NQJF01000010">
    <property type="protein sequence ID" value="OYD23283.1"/>
    <property type="molecule type" value="Genomic_DNA"/>
</dbReference>
<dbReference type="RefSeq" id="WP_094278839.1">
    <property type="nucleotide sequence ID" value="NZ_NQJF01000010.1"/>
</dbReference>
<dbReference type="GO" id="GO:0046872">
    <property type="term" value="F:metal ion binding"/>
    <property type="evidence" value="ECO:0007669"/>
    <property type="project" value="UniProtKB-KW"/>
</dbReference>
<keyword evidence="12" id="KW-1185">Reference proteome</keyword>
<dbReference type="GO" id="GO:0015035">
    <property type="term" value="F:protein-disulfide reductase activity"/>
    <property type="evidence" value="ECO:0007669"/>
    <property type="project" value="UniProtKB-UniRule"/>
</dbReference>
<comment type="similarity">
    <text evidence="1">Belongs to the thioredoxin family.</text>
</comment>
<evidence type="ECO:0000259" key="8">
    <source>
        <dbReference type="PROSITE" id="PS51352"/>
    </source>
</evidence>
<dbReference type="Pfam" id="PF00085">
    <property type="entry name" value="Thioredoxin"/>
    <property type="match status" value="1"/>
</dbReference>
<name>A0A235CFG6_9GAMM</name>
<dbReference type="InterPro" id="IPR049299">
    <property type="entry name" value="Thio2_N"/>
</dbReference>
<evidence type="ECO:0000256" key="7">
    <source>
        <dbReference type="NCBIfam" id="TIGR01068"/>
    </source>
</evidence>
<dbReference type="OrthoDB" id="9790390at2"/>
<dbReference type="Gene3D" id="2.30.30.380">
    <property type="entry name" value="Zn-finger domain of Sec23/24"/>
    <property type="match status" value="1"/>
</dbReference>
<dbReference type="NCBIfam" id="TIGR01068">
    <property type="entry name" value="thioredoxin"/>
    <property type="match status" value="1"/>
</dbReference>
<accession>A0A235CFG6</accession>
<evidence type="ECO:0000256" key="1">
    <source>
        <dbReference type="ARBA" id="ARBA00008987"/>
    </source>
</evidence>
<gene>
    <name evidence="9" type="ORF">B6S09_12530</name>
    <name evidence="10" type="ORF">LY04_02351</name>
</gene>
<evidence type="ECO:0000313" key="10">
    <source>
        <dbReference type="EMBL" id="TDW58573.1"/>
    </source>
</evidence>
<keyword evidence="6" id="KW-0676">Redox-active center</keyword>